<dbReference type="CDD" id="cd17507">
    <property type="entry name" value="GT28_Beta-DGS-like"/>
    <property type="match status" value="1"/>
</dbReference>
<evidence type="ECO:0000256" key="4">
    <source>
        <dbReference type="ARBA" id="ARBA00022679"/>
    </source>
</evidence>
<keyword evidence="3" id="KW-0328">Glycosyltransferase</keyword>
<evidence type="ECO:0000313" key="8">
    <source>
        <dbReference type="EMBL" id="MBW85284.1"/>
    </source>
</evidence>
<evidence type="ECO:0000259" key="7">
    <source>
        <dbReference type="Pfam" id="PF06925"/>
    </source>
</evidence>
<dbReference type="AlphaFoldDB" id="A0A2P2IVN3"/>
<proteinExistence type="inferred from homology"/>
<dbReference type="EC" id="2.4.1.46" evidence="2"/>
<evidence type="ECO:0000256" key="5">
    <source>
        <dbReference type="ARBA" id="ARBA00046299"/>
    </source>
</evidence>
<evidence type="ECO:0000259" key="6">
    <source>
        <dbReference type="Pfam" id="PF04101"/>
    </source>
</evidence>
<accession>A0A2P2IVN3</accession>
<reference evidence="8" key="1">
    <citation type="submission" date="2018-02" db="EMBL/GenBank/DDBJ databases">
        <title>Rhizophora mucronata_Transcriptome.</title>
        <authorList>
            <person name="Meera S.P."/>
            <person name="Sreeshan A."/>
            <person name="Augustine A."/>
        </authorList>
    </citation>
    <scope>NUCLEOTIDE SEQUENCE</scope>
    <source>
        <tissue evidence="8">Leaf</tissue>
    </source>
</reference>
<dbReference type="GO" id="GO:0009247">
    <property type="term" value="P:glycolipid biosynthetic process"/>
    <property type="evidence" value="ECO:0007669"/>
    <property type="project" value="InterPro"/>
</dbReference>
<feature type="domain" description="Glycosyl transferase family 28 C-terminal" evidence="6">
    <location>
        <begin position="345"/>
        <end position="443"/>
    </location>
</feature>
<dbReference type="InterPro" id="IPR009695">
    <property type="entry name" value="Diacylglyc_glucosyltr_N"/>
</dbReference>
<dbReference type="Pfam" id="PF06925">
    <property type="entry name" value="MGDG_synth"/>
    <property type="match status" value="1"/>
</dbReference>
<dbReference type="PANTHER" id="PTHR43025:SF3">
    <property type="entry name" value="MONOGALACTOSYLDIACYLGLYCEROL SYNTHASE 1, CHLOROPLASTIC"/>
    <property type="match status" value="1"/>
</dbReference>
<comment type="similarity">
    <text evidence="1">Belongs to the glycosyltransferase 28 family.</text>
</comment>
<keyword evidence="4" id="KW-0808">Transferase</keyword>
<feature type="domain" description="Diacylglycerol glucosyltransferase N-terminal" evidence="7">
    <location>
        <begin position="150"/>
        <end position="318"/>
    </location>
</feature>
<protein>
    <recommendedName>
        <fullName evidence="2">monogalactosyldiacylglycerol synthase</fullName>
        <ecNumber evidence="2">2.4.1.46</ecNumber>
    </recommendedName>
</protein>
<name>A0A2P2IVN3_RHIMU</name>
<sequence>MHSPSKVTQESGRAFDLVAPLGSFAFNSACYSINSNGYSSFRSNFLFFESSIGQRKRRVAASLSLGGRGTSSFITIWSQFNRAIRLHCDRIPIGFASVGVGSVEDSSNGDSVLSDDGCGVLVNEGLPLNSVEAESPKKVLILMSDTGGGHRASAEAIKAAFYEAFGDDYEVFITDLWSDHTPWPFNQLPRSYNFLVKHGPLWKMTYYASAPRVVHQSNFAATSTFIAREVAKGLMKYQPDIIISVHPLMQHVPLRILRAKGLLNKIVFTTVVTDLSTCHPTWFHKLVTRCYCPSEDVAKRALKAGLKPNQIKVYGLPVRPSFIKPVRPKVELRRELEMDEDLPAVLLMGGGEGMGPIEATARELENSLYDENLGEPKGQILVICGRNKKLASRLQSINWKIPVQVKGFVTKMEECMGACDCIITKAGPGTIAEALIRGLPIILNDYIAGQEVGNVPYVVENGCGKFSKLPKDIANIVAQWFGPKADELKAMSRNARKMARPDAVFKIVHDLHELVRQRSFVPQYSCS</sequence>
<evidence type="ECO:0000256" key="3">
    <source>
        <dbReference type="ARBA" id="ARBA00022676"/>
    </source>
</evidence>
<dbReference type="InterPro" id="IPR050519">
    <property type="entry name" value="Glycosyltransf_28_UgtP"/>
</dbReference>
<dbReference type="EMBL" id="GGEC01004801">
    <property type="protein sequence ID" value="MBW85284.1"/>
    <property type="molecule type" value="Transcribed_RNA"/>
</dbReference>
<dbReference type="SUPFAM" id="SSF53756">
    <property type="entry name" value="UDP-Glycosyltransferase/glycogen phosphorylase"/>
    <property type="match status" value="1"/>
</dbReference>
<dbReference type="PANTHER" id="PTHR43025">
    <property type="entry name" value="MONOGALACTOSYLDIACYLGLYCEROL SYNTHASE"/>
    <property type="match status" value="1"/>
</dbReference>
<dbReference type="Gene3D" id="3.40.50.2000">
    <property type="entry name" value="Glycogen Phosphorylase B"/>
    <property type="match status" value="1"/>
</dbReference>
<evidence type="ECO:0000256" key="2">
    <source>
        <dbReference type="ARBA" id="ARBA00012615"/>
    </source>
</evidence>
<dbReference type="GO" id="GO:0031969">
    <property type="term" value="C:chloroplast membrane"/>
    <property type="evidence" value="ECO:0007669"/>
    <property type="project" value="UniProtKB-SubCell"/>
</dbReference>
<comment type="subcellular location">
    <subcellularLocation>
        <location evidence="5">Plastid</location>
        <location evidence="5">Chloroplast membrane</location>
    </subcellularLocation>
</comment>
<dbReference type="GO" id="GO:0046509">
    <property type="term" value="F:1,2-diacylglycerol 3-beta-galactosyltransferase activity"/>
    <property type="evidence" value="ECO:0007669"/>
    <property type="project" value="UniProtKB-EC"/>
</dbReference>
<evidence type="ECO:0000256" key="1">
    <source>
        <dbReference type="ARBA" id="ARBA00006962"/>
    </source>
</evidence>
<organism evidence="8">
    <name type="scientific">Rhizophora mucronata</name>
    <name type="common">Asiatic mangrove</name>
    <dbReference type="NCBI Taxonomy" id="61149"/>
    <lineage>
        <taxon>Eukaryota</taxon>
        <taxon>Viridiplantae</taxon>
        <taxon>Streptophyta</taxon>
        <taxon>Embryophyta</taxon>
        <taxon>Tracheophyta</taxon>
        <taxon>Spermatophyta</taxon>
        <taxon>Magnoliopsida</taxon>
        <taxon>eudicotyledons</taxon>
        <taxon>Gunneridae</taxon>
        <taxon>Pentapetalae</taxon>
        <taxon>rosids</taxon>
        <taxon>fabids</taxon>
        <taxon>Malpighiales</taxon>
        <taxon>Rhizophoraceae</taxon>
        <taxon>Rhizophora</taxon>
    </lineage>
</organism>
<dbReference type="Pfam" id="PF04101">
    <property type="entry name" value="Glyco_tran_28_C"/>
    <property type="match status" value="1"/>
</dbReference>
<dbReference type="InterPro" id="IPR007235">
    <property type="entry name" value="Glyco_trans_28_C"/>
</dbReference>